<dbReference type="EMBL" id="JABFAC010000004">
    <property type="protein sequence ID" value="MBA0611244.1"/>
    <property type="molecule type" value="Genomic_DNA"/>
</dbReference>
<comment type="caution">
    <text evidence="2">The sequence shown here is derived from an EMBL/GenBank/DDBJ whole genome shotgun (WGS) entry which is preliminary data.</text>
</comment>
<organism evidence="2 3">
    <name type="scientific">Gossypium davidsonii</name>
    <name type="common">Davidson's cotton</name>
    <name type="synonym">Gossypium klotzschianum subsp. davidsonii</name>
    <dbReference type="NCBI Taxonomy" id="34287"/>
    <lineage>
        <taxon>Eukaryota</taxon>
        <taxon>Viridiplantae</taxon>
        <taxon>Streptophyta</taxon>
        <taxon>Embryophyta</taxon>
        <taxon>Tracheophyta</taxon>
        <taxon>Spermatophyta</taxon>
        <taxon>Magnoliopsida</taxon>
        <taxon>eudicotyledons</taxon>
        <taxon>Gunneridae</taxon>
        <taxon>Pentapetalae</taxon>
        <taxon>rosids</taxon>
        <taxon>malvids</taxon>
        <taxon>Malvales</taxon>
        <taxon>Malvaceae</taxon>
        <taxon>Malvoideae</taxon>
        <taxon>Gossypium</taxon>
    </lineage>
</organism>
<dbReference type="SUPFAM" id="SSF53067">
    <property type="entry name" value="Actin-like ATPase domain"/>
    <property type="match status" value="2"/>
</dbReference>
<dbReference type="Pfam" id="PF00022">
    <property type="entry name" value="Actin"/>
    <property type="match status" value="2"/>
</dbReference>
<feature type="non-terminal residue" evidence="2">
    <location>
        <position position="415"/>
    </location>
</feature>
<dbReference type="Gene3D" id="3.90.640.10">
    <property type="entry name" value="Actin, Chain A, domain 4"/>
    <property type="match status" value="1"/>
</dbReference>
<dbReference type="InterPro" id="IPR004000">
    <property type="entry name" value="Actin"/>
</dbReference>
<dbReference type="InterPro" id="IPR043129">
    <property type="entry name" value="ATPase_NBD"/>
</dbReference>
<evidence type="ECO:0000256" key="1">
    <source>
        <dbReference type="RuleBase" id="RU000487"/>
    </source>
</evidence>
<evidence type="ECO:0000313" key="2">
    <source>
        <dbReference type="EMBL" id="MBA0611244.1"/>
    </source>
</evidence>
<comment type="similarity">
    <text evidence="1">Belongs to the actin family.</text>
</comment>
<evidence type="ECO:0000313" key="3">
    <source>
        <dbReference type="Proteomes" id="UP000593561"/>
    </source>
</evidence>
<dbReference type="PANTHER" id="PTHR11937">
    <property type="entry name" value="ACTIN"/>
    <property type="match status" value="1"/>
</dbReference>
<gene>
    <name evidence="2" type="ORF">Godav_011945</name>
</gene>
<proteinExistence type="inferred from homology"/>
<dbReference type="AlphaFoldDB" id="A0A7J8RBR1"/>
<name>A0A7J8RBR1_GOSDV</name>
<dbReference type="CDD" id="cd10209">
    <property type="entry name" value="ASKHA_NBD_AtARP7-like"/>
    <property type="match status" value="1"/>
</dbReference>
<dbReference type="Proteomes" id="UP000593561">
    <property type="component" value="Unassembled WGS sequence"/>
</dbReference>
<protein>
    <recommendedName>
        <fullName evidence="4">Actin-related protein 7</fullName>
    </recommendedName>
</protein>
<accession>A0A7J8RBR1</accession>
<evidence type="ECO:0008006" key="4">
    <source>
        <dbReference type="Google" id="ProtNLM"/>
    </source>
</evidence>
<reference evidence="2 3" key="1">
    <citation type="journal article" date="2019" name="Genome Biol. Evol.">
        <title>Insights into the evolution of the New World diploid cottons (Gossypium, subgenus Houzingenia) based on genome sequencing.</title>
        <authorList>
            <person name="Grover C.E."/>
            <person name="Arick M.A. 2nd"/>
            <person name="Thrash A."/>
            <person name="Conover J.L."/>
            <person name="Sanders W.S."/>
            <person name="Peterson D.G."/>
            <person name="Frelichowski J.E."/>
            <person name="Scheffler J.A."/>
            <person name="Scheffler B.E."/>
            <person name="Wendel J.F."/>
        </authorList>
    </citation>
    <scope>NUCLEOTIDE SEQUENCE [LARGE SCALE GENOMIC DNA]</scope>
    <source>
        <strain evidence="2">27</strain>
        <tissue evidence="2">Leaf</tissue>
    </source>
</reference>
<dbReference type="PRINTS" id="PR00190">
    <property type="entry name" value="ACTIN"/>
</dbReference>
<sequence>MEAAVVDAGSKLLKAGLAVPDQAPSLIMPTQMKRMLEDGSSVDNSLLEDVTIDPVVRGCVKDWDAMEDLLHHVLYTGLEWEVGNEGQILFTEPLCTPKKIANPFWPSSVFLYKEAAPEVGSNIHYEAVRERLVQLLFETFNVSGFYASEQAVLSLYAVGRISGCTVDIGHGKIDIAAVLEGAVQHIASRRFEVGGIDLTKLLAQELGKSNPMVNLSLSDVEKLKEQFSCCAEDEVAYDRMLRSCETEEHTLPDGQSTENEETPLDLICSLGSMVIRIGRERFTVGEALFQPSILGLEAHGIVEQLVRSIATVSSENQKQLLENTVLCGGTTSMTVCFPADNMFALLNAGFESRFQKEASLCSSAIRPSLVKPPEYMPENLSVYSAWVGGAILAKVVFPQNQHVTKADYDETGPSV</sequence>
<dbReference type="SMART" id="SM00268">
    <property type="entry name" value="ACTIN"/>
    <property type="match status" value="1"/>
</dbReference>
<keyword evidence="3" id="KW-1185">Reference proteome</keyword>
<dbReference type="Gene3D" id="3.30.420.40">
    <property type="match status" value="2"/>
</dbReference>